<evidence type="ECO:0000256" key="3">
    <source>
        <dbReference type="ARBA" id="ARBA00022729"/>
    </source>
</evidence>
<accession>A0AA39GT39</accession>
<keyword evidence="4 9" id="KW-0378">Hydrolase</keyword>
<comment type="caution">
    <text evidence="12">The sequence shown here is derived from an EMBL/GenBank/DDBJ whole genome shotgun (WGS) entry which is preliminary data.</text>
</comment>
<sequence length="644" mass="69334">MGVARCLALYCAAAASVVTAAPQDTALIPRDPSSLALAPRAIQNAPNGYVPESVRCPGDRPTIRHGGTLSQQEKDWTLRRRNETIPHIRDLLQRIAIPDFDSAAYLKDVETNSTALPNIGLAVSGGGYRALLNGAGAFAAWDSRSAASTAKGNLGGLLQSATYLSGLSGGGWLVGSIYVNNFTTIQDSLNSAVIWQFQHSILDGPEQYSLRQYYGNIFDNVGDKVDAGYERSITDYWGRMLSYQLFNASEGGPGLTFSSIAEDDDFASGKAPLPFLISVGRAPGEKVIALNSTVFEFTPWELGSSDPTLHGFAPLKYVGSNFTNGSIPEDGKCVEGFDNAGFVLGTSSSLFNVISQYLTNDKSQYVPSDVPSFAVDAVVGVLNALGKDNDDIADWTPNPFKEWNTGENLSDGERLTLVDGGEDLQNVPYHPHIFNERKVDVVFSIDSSADTEYGWPNGASAVATYQRSLENISEGTSFPVVPGQQTFINLGLNTRPTFFGCNASNTSEPSPLIVYIPNYPYVFNSNTSTFQMTTNESERDAMVENGWAVATQLNATRDTDWPVCVGCAMLARSFDRTNTTVPQKCKECFESYCWNGTLAEEDNGQYDPKLFSEAIDVQDASGTLVARGAVSVLMAVGVGALLAL</sequence>
<feature type="domain" description="PLA2c" evidence="11">
    <location>
        <begin position="55"/>
        <end position="599"/>
    </location>
</feature>
<gene>
    <name evidence="12" type="ORF">NLU13_1502</name>
</gene>
<name>A0AA39GT39_SARSR</name>
<keyword evidence="6 9" id="KW-0443">Lipid metabolism</keyword>
<dbReference type="EC" id="3.1.1.5" evidence="2 10"/>
<feature type="signal peptide" evidence="10">
    <location>
        <begin position="1"/>
        <end position="20"/>
    </location>
</feature>
<evidence type="ECO:0000256" key="4">
    <source>
        <dbReference type="ARBA" id="ARBA00022801"/>
    </source>
</evidence>
<keyword evidence="5 9" id="KW-0442">Lipid degradation</keyword>
<dbReference type="FunFam" id="3.40.1090.10:FF:000010">
    <property type="entry name" value="Lysophospholipase"/>
    <property type="match status" value="1"/>
</dbReference>
<protein>
    <recommendedName>
        <fullName evidence="2 10">Lysophospholipase</fullName>
        <ecNumber evidence="2 10">3.1.1.5</ecNumber>
    </recommendedName>
</protein>
<dbReference type="GO" id="GO:0005829">
    <property type="term" value="C:cytosol"/>
    <property type="evidence" value="ECO:0007669"/>
    <property type="project" value="TreeGrafter"/>
</dbReference>
<dbReference type="Proteomes" id="UP001175261">
    <property type="component" value="Unassembled WGS sequence"/>
</dbReference>
<dbReference type="PANTHER" id="PTHR10728">
    <property type="entry name" value="CYTOSOLIC PHOSPHOLIPASE A2"/>
    <property type="match status" value="1"/>
</dbReference>
<evidence type="ECO:0000256" key="1">
    <source>
        <dbReference type="ARBA" id="ARBA00008780"/>
    </source>
</evidence>
<proteinExistence type="inferred from homology"/>
<evidence type="ECO:0000256" key="5">
    <source>
        <dbReference type="ARBA" id="ARBA00022963"/>
    </source>
</evidence>
<evidence type="ECO:0000256" key="8">
    <source>
        <dbReference type="ARBA" id="ARBA00049531"/>
    </source>
</evidence>
<keyword evidence="13" id="KW-1185">Reference proteome</keyword>
<dbReference type="PROSITE" id="PS51210">
    <property type="entry name" value="PLA2C"/>
    <property type="match status" value="1"/>
</dbReference>
<evidence type="ECO:0000256" key="10">
    <source>
        <dbReference type="RuleBase" id="RU362103"/>
    </source>
</evidence>
<dbReference type="GO" id="GO:0004622">
    <property type="term" value="F:phosphatidylcholine lysophospholipase activity"/>
    <property type="evidence" value="ECO:0007669"/>
    <property type="project" value="UniProtKB-EC"/>
</dbReference>
<evidence type="ECO:0000256" key="2">
    <source>
        <dbReference type="ARBA" id="ARBA00013274"/>
    </source>
</evidence>
<dbReference type="SUPFAM" id="SSF52151">
    <property type="entry name" value="FabD/lysophospholipase-like"/>
    <property type="match status" value="1"/>
</dbReference>
<organism evidence="12 13">
    <name type="scientific">Sarocladium strictum</name>
    <name type="common">Black bundle disease fungus</name>
    <name type="synonym">Acremonium strictum</name>
    <dbReference type="NCBI Taxonomy" id="5046"/>
    <lineage>
        <taxon>Eukaryota</taxon>
        <taxon>Fungi</taxon>
        <taxon>Dikarya</taxon>
        <taxon>Ascomycota</taxon>
        <taxon>Pezizomycotina</taxon>
        <taxon>Sordariomycetes</taxon>
        <taxon>Hypocreomycetidae</taxon>
        <taxon>Hypocreales</taxon>
        <taxon>Sarocladiaceae</taxon>
        <taxon>Sarocladium</taxon>
    </lineage>
</organism>
<dbReference type="PANTHER" id="PTHR10728:SF33">
    <property type="entry name" value="LYSOPHOSPHOLIPASE 1-RELATED"/>
    <property type="match status" value="1"/>
</dbReference>
<comment type="catalytic activity">
    <reaction evidence="8 10">
        <text>a 1-acyl-sn-glycero-3-phosphocholine + H2O = sn-glycerol 3-phosphocholine + a fatty acid + H(+)</text>
        <dbReference type="Rhea" id="RHEA:15177"/>
        <dbReference type="ChEBI" id="CHEBI:15377"/>
        <dbReference type="ChEBI" id="CHEBI:15378"/>
        <dbReference type="ChEBI" id="CHEBI:16870"/>
        <dbReference type="ChEBI" id="CHEBI:28868"/>
        <dbReference type="ChEBI" id="CHEBI:58168"/>
        <dbReference type="EC" id="3.1.1.5"/>
    </reaction>
</comment>
<evidence type="ECO:0000313" key="13">
    <source>
        <dbReference type="Proteomes" id="UP001175261"/>
    </source>
</evidence>
<dbReference type="GO" id="GO:0004623">
    <property type="term" value="F:phospholipase A2 activity"/>
    <property type="evidence" value="ECO:0007669"/>
    <property type="project" value="TreeGrafter"/>
</dbReference>
<comment type="similarity">
    <text evidence="1 10">Belongs to the lysophospholipase family.</text>
</comment>
<dbReference type="InterPro" id="IPR002642">
    <property type="entry name" value="LysoPLipase_cat_dom"/>
</dbReference>
<keyword evidence="3 10" id="KW-0732">Signal</keyword>
<dbReference type="GO" id="GO:0046475">
    <property type="term" value="P:glycerophospholipid catabolic process"/>
    <property type="evidence" value="ECO:0007669"/>
    <property type="project" value="TreeGrafter"/>
</dbReference>
<evidence type="ECO:0000313" key="12">
    <source>
        <dbReference type="EMBL" id="KAK0392004.1"/>
    </source>
</evidence>
<evidence type="ECO:0000256" key="6">
    <source>
        <dbReference type="ARBA" id="ARBA00023098"/>
    </source>
</evidence>
<dbReference type="Pfam" id="PF01735">
    <property type="entry name" value="PLA2_B"/>
    <property type="match status" value="1"/>
</dbReference>
<dbReference type="EMBL" id="JAPDFR010000001">
    <property type="protein sequence ID" value="KAK0392004.1"/>
    <property type="molecule type" value="Genomic_DNA"/>
</dbReference>
<dbReference type="SMART" id="SM00022">
    <property type="entry name" value="PLAc"/>
    <property type="match status" value="1"/>
</dbReference>
<feature type="chain" id="PRO_5041485499" description="Lysophospholipase" evidence="10">
    <location>
        <begin position="21"/>
        <end position="644"/>
    </location>
</feature>
<dbReference type="InterPro" id="IPR016035">
    <property type="entry name" value="Acyl_Trfase/lysoPLipase"/>
</dbReference>
<reference evidence="12" key="1">
    <citation type="submission" date="2022-10" db="EMBL/GenBank/DDBJ databases">
        <title>Determination and structural analysis of whole genome sequence of Sarocladium strictum F4-1.</title>
        <authorList>
            <person name="Hu L."/>
            <person name="Jiang Y."/>
        </authorList>
    </citation>
    <scope>NUCLEOTIDE SEQUENCE</scope>
    <source>
        <strain evidence="12">F4-1</strain>
    </source>
</reference>
<evidence type="ECO:0000256" key="9">
    <source>
        <dbReference type="PROSITE-ProRule" id="PRU00555"/>
    </source>
</evidence>
<dbReference type="AlphaFoldDB" id="A0AA39GT39"/>
<dbReference type="Gene3D" id="3.40.1090.10">
    <property type="entry name" value="Cytosolic phospholipase A2 catalytic domain"/>
    <property type="match status" value="1"/>
</dbReference>
<dbReference type="GO" id="GO:0005783">
    <property type="term" value="C:endoplasmic reticulum"/>
    <property type="evidence" value="ECO:0007669"/>
    <property type="project" value="TreeGrafter"/>
</dbReference>
<keyword evidence="7" id="KW-0325">Glycoprotein</keyword>
<evidence type="ECO:0000256" key="7">
    <source>
        <dbReference type="ARBA" id="ARBA00023180"/>
    </source>
</evidence>
<evidence type="ECO:0000259" key="11">
    <source>
        <dbReference type="PROSITE" id="PS51210"/>
    </source>
</evidence>